<keyword evidence="1" id="KW-1133">Transmembrane helix</keyword>
<dbReference type="OrthoDB" id="9782395at2"/>
<dbReference type="PANTHER" id="PTHR30336">
    <property type="entry name" value="INNER MEMBRANE PROTEIN, PROBABLE PERMEASE"/>
    <property type="match status" value="1"/>
</dbReference>
<dbReference type="Pfam" id="PF02698">
    <property type="entry name" value="DUF218"/>
    <property type="match status" value="1"/>
</dbReference>
<dbReference type="InterPro" id="IPR003848">
    <property type="entry name" value="DUF218"/>
</dbReference>
<protein>
    <recommendedName>
        <fullName evidence="2">DUF218 domain-containing protein</fullName>
    </recommendedName>
</protein>
<feature type="transmembrane region" description="Helical" evidence="1">
    <location>
        <begin position="124"/>
        <end position="152"/>
    </location>
</feature>
<gene>
    <name evidence="4" type="ORF">A5888_003236</name>
    <name evidence="3" type="ORF">A5888_003819</name>
</gene>
<keyword evidence="1" id="KW-0472">Membrane</keyword>
<evidence type="ECO:0000256" key="1">
    <source>
        <dbReference type="SAM" id="Phobius"/>
    </source>
</evidence>
<dbReference type="EMBL" id="NGMM01000008">
    <property type="protein sequence ID" value="OTP10521.1"/>
    <property type="molecule type" value="Genomic_DNA"/>
</dbReference>
<keyword evidence="5" id="KW-1185">Reference proteome</keyword>
<dbReference type="EMBL" id="CP147247">
    <property type="protein sequence ID" value="WYJ91468.1"/>
    <property type="molecule type" value="Genomic_DNA"/>
</dbReference>
<dbReference type="Proteomes" id="UP000195141">
    <property type="component" value="Chromosome"/>
</dbReference>
<dbReference type="Gene3D" id="3.40.50.620">
    <property type="entry name" value="HUPs"/>
    <property type="match status" value="1"/>
</dbReference>
<dbReference type="GO" id="GO:0000270">
    <property type="term" value="P:peptidoglycan metabolic process"/>
    <property type="evidence" value="ECO:0007669"/>
    <property type="project" value="TreeGrafter"/>
</dbReference>
<dbReference type="InterPro" id="IPR014729">
    <property type="entry name" value="Rossmann-like_a/b/a_fold"/>
</dbReference>
<evidence type="ECO:0000313" key="5">
    <source>
        <dbReference type="Proteomes" id="UP000195141"/>
    </source>
</evidence>
<keyword evidence="1" id="KW-0812">Transmembrane</keyword>
<feature type="transmembrane region" description="Helical" evidence="1">
    <location>
        <begin position="99"/>
        <end position="118"/>
    </location>
</feature>
<proteinExistence type="predicted"/>
<dbReference type="PANTHER" id="PTHR30336:SF4">
    <property type="entry name" value="ENVELOPE BIOGENESIS FACTOR ELYC"/>
    <property type="match status" value="1"/>
</dbReference>
<feature type="transmembrane region" description="Helical" evidence="1">
    <location>
        <begin position="23"/>
        <end position="45"/>
    </location>
</feature>
<dbReference type="InterPro" id="IPR051599">
    <property type="entry name" value="Cell_Envelope_Assoc"/>
</dbReference>
<organism evidence="3">
    <name type="scientific">Candidatus Enterococcus clewellii</name>
    <dbReference type="NCBI Taxonomy" id="1834193"/>
    <lineage>
        <taxon>Bacteria</taxon>
        <taxon>Bacillati</taxon>
        <taxon>Bacillota</taxon>
        <taxon>Bacilli</taxon>
        <taxon>Lactobacillales</taxon>
        <taxon>Enterococcaceae</taxon>
        <taxon>Enterococcus</taxon>
    </lineage>
</organism>
<evidence type="ECO:0000259" key="2">
    <source>
        <dbReference type="Pfam" id="PF02698"/>
    </source>
</evidence>
<reference evidence="3" key="1">
    <citation type="submission" date="2017-05" db="EMBL/GenBank/DDBJ databases">
        <title>The Genome Sequence of Enterococcus sp. 9E7_DIV0242.</title>
        <authorList>
            <consortium name="The Broad Institute Genomics Platform"/>
            <consortium name="The Broad Institute Genomic Center for Infectious Diseases"/>
            <person name="Earl A."/>
            <person name="Manson A."/>
            <person name="Schwartman J."/>
            <person name="Gilmore M."/>
            <person name="Abouelleil A."/>
            <person name="Cao P."/>
            <person name="Chapman S."/>
            <person name="Cusick C."/>
            <person name="Shea T."/>
            <person name="Young S."/>
            <person name="Neafsey D."/>
            <person name="Nusbaum C."/>
            <person name="Birren B."/>
        </authorList>
    </citation>
    <scope>NUCLEOTIDE SEQUENCE [LARGE SCALE GENOMIC DNA]</scope>
    <source>
        <strain evidence="3">9E7_DIV0242</strain>
    </source>
</reference>
<reference evidence="4" key="3">
    <citation type="submission" date="2024-03" db="EMBL/GenBank/DDBJ databases">
        <title>The Genome Sequence of Enterococcus sp. DIV0242b.</title>
        <authorList>
            <consortium name="The Broad Institute Genomics Platform"/>
            <consortium name="The Broad Institute Microbial Omics Core"/>
            <consortium name="The Broad Institute Genomic Center for Infectious Diseases"/>
            <person name="Earl A."/>
            <person name="Manson A."/>
            <person name="Gilmore M."/>
            <person name="Schwartman J."/>
            <person name="Shea T."/>
            <person name="Abouelleil A."/>
            <person name="Cao P."/>
            <person name="Chapman S."/>
            <person name="Cusick C."/>
            <person name="Young S."/>
            <person name="Neafsey D."/>
            <person name="Nusbaum C."/>
            <person name="Birren B."/>
        </authorList>
    </citation>
    <scope>NUCLEOTIDE SEQUENCE</scope>
    <source>
        <strain evidence="4">9E7_DIV0242</strain>
    </source>
</reference>
<reference evidence="4" key="2">
    <citation type="submission" date="2017-05" db="EMBL/GenBank/DDBJ databases">
        <authorList>
            <consortium name="The Broad Institute Genomics Platform"/>
            <consortium name="The Broad Institute Genomic Center for Infectious Diseases"/>
            <person name="Earl A."/>
            <person name="Manson A."/>
            <person name="Schwartman J."/>
            <person name="Gilmore M."/>
            <person name="Abouelleil A."/>
            <person name="Cao P."/>
            <person name="Chapman S."/>
            <person name="Cusick C."/>
            <person name="Shea T."/>
            <person name="Young S."/>
            <person name="Neafsey D."/>
            <person name="Nusbaum C."/>
            <person name="Birren B."/>
        </authorList>
    </citation>
    <scope>NUCLEOTIDE SEQUENCE</scope>
    <source>
        <strain evidence="4">9E7_DIV0242</strain>
    </source>
</reference>
<sequence>MVYISLILLVFGGLILLKKGRSFIGGVAFVTGGFFLLLFLLYLILDKVAGVSSLAESLVFIGVYAVGFCLFLGVCLYFITNTHIMSTKEGRSVTAKLSAGLGLNILVVVPLAAYLLAMGPPLKIPMVISILIFTFLLVDFLFTLFFAAYLVYSWFCQKFPIKKAIDYIIVLGSGIRSEEVPPLLKSRLDKGIEYYNKNPRAVFIVSGGQGADEPVSEAYAMRKYLLSQNIPEDKIILEDQSRTTLENMKFSQEKIFAHWQGERKPFVIFTTNNYHVLRGALYAGKVGLKAEGVGAPTALYFLPTALIREYIALLIHYKWLTGGLILLSLIFTTVSFLPI</sequence>
<dbReference type="RefSeq" id="WP_086350806.1">
    <property type="nucleotide sequence ID" value="NZ_CP147247.1"/>
</dbReference>
<feature type="transmembrane region" description="Helical" evidence="1">
    <location>
        <begin position="57"/>
        <end position="79"/>
    </location>
</feature>
<dbReference type="CDD" id="cd06259">
    <property type="entry name" value="YdcF-like"/>
    <property type="match status" value="1"/>
</dbReference>
<evidence type="ECO:0000313" key="3">
    <source>
        <dbReference type="EMBL" id="OTP10521.1"/>
    </source>
</evidence>
<dbReference type="GO" id="GO:0043164">
    <property type="term" value="P:Gram-negative-bacterium-type cell wall biogenesis"/>
    <property type="evidence" value="ECO:0007669"/>
    <property type="project" value="TreeGrafter"/>
</dbReference>
<feature type="transmembrane region" description="Helical" evidence="1">
    <location>
        <begin position="317"/>
        <end position="337"/>
    </location>
</feature>
<evidence type="ECO:0000313" key="4">
    <source>
        <dbReference type="EMBL" id="WYJ91468.1"/>
    </source>
</evidence>
<name>A0A242JZH1_9ENTE</name>
<accession>A0A242JZH1</accession>
<feature type="domain" description="DUF218" evidence="2">
    <location>
        <begin position="166"/>
        <end position="312"/>
    </location>
</feature>
<dbReference type="GO" id="GO:0005886">
    <property type="term" value="C:plasma membrane"/>
    <property type="evidence" value="ECO:0007669"/>
    <property type="project" value="TreeGrafter"/>
</dbReference>
<dbReference type="AlphaFoldDB" id="A0A242JZH1"/>